<evidence type="ECO:0000313" key="4">
    <source>
        <dbReference type="EMBL" id="MBK4723581.1"/>
    </source>
</evidence>
<dbReference type="RefSeq" id="WP_200487912.1">
    <property type="nucleotide sequence ID" value="NZ_JAEPIV010000076.1"/>
</dbReference>
<dbReference type="EMBL" id="JAEPIV010000076">
    <property type="protein sequence ID" value="MBK4723581.1"/>
    <property type="molecule type" value="Genomic_DNA"/>
</dbReference>
<feature type="region of interest" description="Disordered" evidence="2">
    <location>
        <begin position="646"/>
        <end position="688"/>
    </location>
</feature>
<gene>
    <name evidence="4" type="ORF">JJL56_32595</name>
</gene>
<keyword evidence="5" id="KW-1185">Reference proteome</keyword>
<name>A0ABS1I9B3_9PROT</name>
<keyword evidence="1" id="KW-0479">Metal-binding</keyword>
<feature type="compositionally biased region" description="Basic residues" evidence="2">
    <location>
        <begin position="651"/>
        <end position="661"/>
    </location>
</feature>
<comment type="caution">
    <text evidence="4">The sequence shown here is derived from an EMBL/GenBank/DDBJ whole genome shotgun (WGS) entry which is preliminary data.</text>
</comment>
<accession>A0ABS1I9B3</accession>
<sequence length="688" mass="77564">MQTISSPLGYRLGPLPVPPPVEGIQVNFCRNPDCTNFHVPAPLQRAPRGQGKSAPYQTVGHKPGRPKLVCNACGEGTAIKSNLAVWQEFQRVSAYLKEPPQPACPTFGCCNEGVGIYTRPDAYRKRGFTAAGTQRYQCKACKKRFTGAERVRRQKKPHENKTVFSEFVRGMGIRGIADGSGLSAQTVYDKLDFAHQQALAFAAHRERTVPSLRIDRLFLCTDAQSVVINWSDRRDRRNVQFTAVGTACLTSGYVFASNLNYEWGLDYKAAHAEAEKLGDFSVPLPFRRHARLWFAEDYEHAVTSERKRIKAEGRRRPRARASQLDDEILDRVEEEYLADRARPDPDVLLEAHPDAFLPPLGMQVRAEYTAAGHFHLLRRLLRNVGKVRFSLDQDGGLFAAWMGAFADRVDAGTADAFYVRITKNMSEDERKRCAKAAWRRFHATAMANPDLSERGVRLLMVKEQMPKLLAIGDRGDRWLVHPFPTKNEPEKAMCFLTDKMDAAGNSKYAPDHLARLYEQASLHRIDGFFAVVRSKLALLQRPEGKTSSGRTWARNGAYSPHAVAKALELFRVYYNYCRVGEDKKTPAMRLGLAKARCTLEDILYFRPEAPRQRVFKIRPTIRRRGHDFVGPPMPAALKAEVRIKSLDARPKPRHRPKRSLQHFHIPGYAQGPPPGKAPTDVANAEPPF</sequence>
<keyword evidence="1" id="KW-0862">Zinc</keyword>
<dbReference type="Proteomes" id="UP000654452">
    <property type="component" value="Unassembled WGS sequence"/>
</dbReference>
<evidence type="ECO:0000259" key="3">
    <source>
        <dbReference type="PROSITE" id="PS50157"/>
    </source>
</evidence>
<organism evidence="4 5">
    <name type="scientific">Azospirillum aestuarii</name>
    <dbReference type="NCBI Taxonomy" id="2802052"/>
    <lineage>
        <taxon>Bacteria</taxon>
        <taxon>Pseudomonadati</taxon>
        <taxon>Pseudomonadota</taxon>
        <taxon>Alphaproteobacteria</taxon>
        <taxon>Rhodospirillales</taxon>
        <taxon>Azospirillaceae</taxon>
        <taxon>Azospirillum</taxon>
    </lineage>
</organism>
<proteinExistence type="predicted"/>
<protein>
    <recommendedName>
        <fullName evidence="3">C2H2-type domain-containing protein</fullName>
    </recommendedName>
</protein>
<evidence type="ECO:0000256" key="1">
    <source>
        <dbReference type="PROSITE-ProRule" id="PRU00042"/>
    </source>
</evidence>
<evidence type="ECO:0000256" key="2">
    <source>
        <dbReference type="SAM" id="MobiDB-lite"/>
    </source>
</evidence>
<reference evidence="4 5" key="1">
    <citation type="submission" date="2021-01" db="EMBL/GenBank/DDBJ databases">
        <title>Azospirillum sp. YIM DDC1 draft genome.</title>
        <authorList>
            <person name="Wang Y.-X."/>
        </authorList>
    </citation>
    <scope>NUCLEOTIDE SEQUENCE [LARGE SCALE GENOMIC DNA]</scope>
    <source>
        <strain evidence="4 5">YIM DDC1</strain>
    </source>
</reference>
<feature type="domain" description="C2H2-type" evidence="3">
    <location>
        <begin position="136"/>
        <end position="163"/>
    </location>
</feature>
<dbReference type="InterPro" id="IPR013087">
    <property type="entry name" value="Znf_C2H2_type"/>
</dbReference>
<dbReference type="PROSITE" id="PS50157">
    <property type="entry name" value="ZINC_FINGER_C2H2_2"/>
    <property type="match status" value="1"/>
</dbReference>
<evidence type="ECO:0000313" key="5">
    <source>
        <dbReference type="Proteomes" id="UP000654452"/>
    </source>
</evidence>
<keyword evidence="1" id="KW-0863">Zinc-finger</keyword>